<evidence type="ECO:0000313" key="2">
    <source>
        <dbReference type="Proteomes" id="UP000657385"/>
    </source>
</evidence>
<keyword evidence="2" id="KW-1185">Reference proteome</keyword>
<gene>
    <name evidence="1" type="ORF">I2501_04915</name>
</gene>
<dbReference type="EMBL" id="JADPRT010000002">
    <property type="protein sequence ID" value="MBF9067378.1"/>
    <property type="molecule type" value="Genomic_DNA"/>
</dbReference>
<proteinExistence type="predicted"/>
<dbReference type="NCBIfam" id="NF033521">
    <property type="entry name" value="lasso_leader_L3"/>
    <property type="match status" value="1"/>
</dbReference>
<dbReference type="AlphaFoldDB" id="A0A931AZF1"/>
<reference evidence="1" key="1">
    <citation type="submission" date="2020-11" db="EMBL/GenBank/DDBJ databases">
        <title>Isolation and identification of active actinomycetes.</title>
        <authorList>
            <person name="Yu B."/>
        </authorList>
    </citation>
    <scope>NUCLEOTIDE SEQUENCE</scope>
    <source>
        <strain evidence="1">NEAU-YB345</strain>
    </source>
</reference>
<comment type="caution">
    <text evidence="1">The sequence shown here is derived from an EMBL/GenBank/DDBJ whole genome shotgun (WGS) entry which is preliminary data.</text>
</comment>
<dbReference type="Proteomes" id="UP000657385">
    <property type="component" value="Unassembled WGS sequence"/>
</dbReference>
<organism evidence="1 2">
    <name type="scientific">Streptacidiphilus fuscans</name>
    <dbReference type="NCBI Taxonomy" id="2789292"/>
    <lineage>
        <taxon>Bacteria</taxon>
        <taxon>Bacillati</taxon>
        <taxon>Actinomycetota</taxon>
        <taxon>Actinomycetes</taxon>
        <taxon>Kitasatosporales</taxon>
        <taxon>Streptomycetaceae</taxon>
        <taxon>Streptacidiphilus</taxon>
    </lineage>
</organism>
<protein>
    <submittedName>
        <fullName evidence="1">Lasso RiPP family leader peptide-containing protein</fullName>
    </submittedName>
</protein>
<dbReference type="RefSeq" id="WP_196192569.1">
    <property type="nucleotide sequence ID" value="NZ_JADPRT010000002.1"/>
</dbReference>
<evidence type="ECO:0000313" key="1">
    <source>
        <dbReference type="EMBL" id="MBF9067378.1"/>
    </source>
</evidence>
<name>A0A931AZF1_9ACTN</name>
<sequence>MVEVTEQSNEYMPPALVEVGEFNEDTLGGLGTVPDWFFNMNW</sequence>
<accession>A0A931AZF1</accession>